<dbReference type="Proteomes" id="UP001295469">
    <property type="component" value="Chromosome C01"/>
</dbReference>
<dbReference type="InterPro" id="IPR036093">
    <property type="entry name" value="NAC_dom_sf"/>
</dbReference>
<keyword evidence="2" id="KW-0238">DNA-binding</keyword>
<dbReference type="GO" id="GO:0003677">
    <property type="term" value="F:DNA binding"/>
    <property type="evidence" value="ECO:0007669"/>
    <property type="project" value="UniProtKB-KW"/>
</dbReference>
<reference evidence="6" key="1">
    <citation type="submission" date="2021-01" db="EMBL/GenBank/DDBJ databases">
        <authorList>
            <consortium name="Genoscope - CEA"/>
            <person name="William W."/>
        </authorList>
    </citation>
    <scope>NUCLEOTIDE SEQUENCE</scope>
</reference>
<gene>
    <name evidence="6" type="ORF">DARMORV10_C01P47950.1</name>
</gene>
<dbReference type="PROSITE" id="PS51005">
    <property type="entry name" value="NAC"/>
    <property type="match status" value="1"/>
</dbReference>
<dbReference type="Pfam" id="PF02365">
    <property type="entry name" value="NAM"/>
    <property type="match status" value="1"/>
</dbReference>
<evidence type="ECO:0000256" key="2">
    <source>
        <dbReference type="ARBA" id="ARBA00023125"/>
    </source>
</evidence>
<organism evidence="6">
    <name type="scientific">Brassica napus</name>
    <name type="common">Rape</name>
    <dbReference type="NCBI Taxonomy" id="3708"/>
    <lineage>
        <taxon>Eukaryota</taxon>
        <taxon>Viridiplantae</taxon>
        <taxon>Streptophyta</taxon>
        <taxon>Embryophyta</taxon>
        <taxon>Tracheophyta</taxon>
        <taxon>Spermatophyta</taxon>
        <taxon>Magnoliopsida</taxon>
        <taxon>eudicotyledons</taxon>
        <taxon>Gunneridae</taxon>
        <taxon>Pentapetalae</taxon>
        <taxon>rosids</taxon>
        <taxon>malvids</taxon>
        <taxon>Brassicales</taxon>
        <taxon>Brassicaceae</taxon>
        <taxon>Brassiceae</taxon>
        <taxon>Brassica</taxon>
    </lineage>
</organism>
<dbReference type="EMBL" id="HG994365">
    <property type="protein sequence ID" value="CAF2078440.1"/>
    <property type="molecule type" value="Genomic_DNA"/>
</dbReference>
<dbReference type="AlphaFoldDB" id="A0A816RQ24"/>
<sequence length="109" mass="12327">MKTHVNKPPFHIGFIKTLNVYGDAPWLLHHDTNPLYSRNEYYFAPRKIRGVKSVSRMVPSNGESLGGTWKSIGKREEIKNKAKESKGYKRKLVFNKNVAGELETGPALG</sequence>
<dbReference type="GO" id="GO:0006355">
    <property type="term" value="P:regulation of DNA-templated transcription"/>
    <property type="evidence" value="ECO:0007669"/>
    <property type="project" value="InterPro"/>
</dbReference>
<dbReference type="SUPFAM" id="SSF101941">
    <property type="entry name" value="NAC domain"/>
    <property type="match status" value="1"/>
</dbReference>
<protein>
    <submittedName>
        <fullName evidence="6">(rape) hypothetical protein</fullName>
    </submittedName>
</protein>
<proteinExistence type="predicted"/>
<keyword evidence="4" id="KW-0539">Nucleus</keyword>
<dbReference type="Gene3D" id="2.170.150.80">
    <property type="entry name" value="NAC domain"/>
    <property type="match status" value="1"/>
</dbReference>
<feature type="domain" description="NAC" evidence="5">
    <location>
        <begin position="1"/>
        <end position="109"/>
    </location>
</feature>
<evidence type="ECO:0000313" key="6">
    <source>
        <dbReference type="EMBL" id="CAF2078440.1"/>
    </source>
</evidence>
<dbReference type="InterPro" id="IPR003441">
    <property type="entry name" value="NAC-dom"/>
</dbReference>
<evidence type="ECO:0000259" key="5">
    <source>
        <dbReference type="PROSITE" id="PS51005"/>
    </source>
</evidence>
<keyword evidence="3" id="KW-0804">Transcription</keyword>
<evidence type="ECO:0000256" key="1">
    <source>
        <dbReference type="ARBA" id="ARBA00023015"/>
    </source>
</evidence>
<keyword evidence="1" id="KW-0805">Transcription regulation</keyword>
<evidence type="ECO:0000256" key="4">
    <source>
        <dbReference type="ARBA" id="ARBA00023242"/>
    </source>
</evidence>
<accession>A0A816RQ24</accession>
<name>A0A816RQ24_BRANA</name>
<evidence type="ECO:0000256" key="3">
    <source>
        <dbReference type="ARBA" id="ARBA00023163"/>
    </source>
</evidence>